<evidence type="ECO:0000313" key="1">
    <source>
        <dbReference type="EMBL" id="QTL96611.1"/>
    </source>
</evidence>
<proteinExistence type="predicted"/>
<dbReference type="Proteomes" id="UP000665020">
    <property type="component" value="Chromosome"/>
</dbReference>
<dbReference type="KEGG" id="ifn:GM661_00790"/>
<accession>A0A8A7K5L8</accession>
<reference evidence="1" key="1">
    <citation type="submission" date="2019-12" db="EMBL/GenBank/DDBJ databases">
        <authorList>
            <person name="zhang j."/>
            <person name="sun C.M."/>
        </authorList>
    </citation>
    <scope>NUCLEOTIDE SEQUENCE</scope>
    <source>
        <strain evidence="1">NS-1</strain>
    </source>
</reference>
<keyword evidence="2" id="KW-1185">Reference proteome</keyword>
<sequence>MVNNESFPKRLEEFQDDDIIVEFSCGGVLKVARGILALISADTIELTPSTERPGVIVRVWNPNTSQFIQQNGSYDRVLIVDENICSIDRIFDLPL</sequence>
<dbReference type="RefSeq" id="WP_230868327.1">
    <property type="nucleotide sequence ID" value="NZ_CP046640.1"/>
</dbReference>
<gene>
    <name evidence="1" type="ORF">GM661_00790</name>
</gene>
<organism evidence="1 2">
    <name type="scientific">Iocasia fonsfrigidae</name>
    <dbReference type="NCBI Taxonomy" id="2682810"/>
    <lineage>
        <taxon>Bacteria</taxon>
        <taxon>Bacillati</taxon>
        <taxon>Bacillota</taxon>
        <taxon>Clostridia</taxon>
        <taxon>Halanaerobiales</taxon>
        <taxon>Halanaerobiaceae</taxon>
        <taxon>Iocasia</taxon>
    </lineage>
</organism>
<evidence type="ECO:0000313" key="2">
    <source>
        <dbReference type="Proteomes" id="UP000665020"/>
    </source>
</evidence>
<protein>
    <submittedName>
        <fullName evidence="1">Uncharacterized protein</fullName>
    </submittedName>
</protein>
<name>A0A8A7K5L8_9FIRM</name>
<dbReference type="EMBL" id="CP046640">
    <property type="protein sequence ID" value="QTL96611.1"/>
    <property type="molecule type" value="Genomic_DNA"/>
</dbReference>
<dbReference type="AlphaFoldDB" id="A0A8A7K5L8"/>